<accession>A0AAV7VL93</accession>
<feature type="domain" description="C2H2-type" evidence="8">
    <location>
        <begin position="592"/>
        <end position="619"/>
    </location>
</feature>
<evidence type="ECO:0000256" key="1">
    <source>
        <dbReference type="ARBA" id="ARBA00022723"/>
    </source>
</evidence>
<dbReference type="InterPro" id="IPR036236">
    <property type="entry name" value="Znf_C2H2_sf"/>
</dbReference>
<dbReference type="GO" id="GO:0008270">
    <property type="term" value="F:zinc ion binding"/>
    <property type="evidence" value="ECO:0007669"/>
    <property type="project" value="UniProtKB-KW"/>
</dbReference>
<feature type="domain" description="C2H2-type" evidence="8">
    <location>
        <begin position="564"/>
        <end position="591"/>
    </location>
</feature>
<gene>
    <name evidence="9" type="ORF">NDU88_004605</name>
</gene>
<organism evidence="9 10">
    <name type="scientific">Pleurodeles waltl</name>
    <name type="common">Iberian ribbed newt</name>
    <dbReference type="NCBI Taxonomy" id="8319"/>
    <lineage>
        <taxon>Eukaryota</taxon>
        <taxon>Metazoa</taxon>
        <taxon>Chordata</taxon>
        <taxon>Craniata</taxon>
        <taxon>Vertebrata</taxon>
        <taxon>Euteleostomi</taxon>
        <taxon>Amphibia</taxon>
        <taxon>Batrachia</taxon>
        <taxon>Caudata</taxon>
        <taxon>Salamandroidea</taxon>
        <taxon>Salamandridae</taxon>
        <taxon>Pleurodelinae</taxon>
        <taxon>Pleurodeles</taxon>
    </lineage>
</organism>
<dbReference type="SUPFAM" id="SSF57667">
    <property type="entry name" value="beta-beta-alpha zinc fingers"/>
    <property type="match status" value="4"/>
</dbReference>
<dbReference type="GO" id="GO:0005634">
    <property type="term" value="C:nucleus"/>
    <property type="evidence" value="ECO:0007669"/>
    <property type="project" value="UniProtKB-SubCell"/>
</dbReference>
<dbReference type="InterPro" id="IPR013087">
    <property type="entry name" value="Znf_C2H2_type"/>
</dbReference>
<dbReference type="AlphaFoldDB" id="A0AAV7VL93"/>
<feature type="region of interest" description="Disordered" evidence="7">
    <location>
        <begin position="234"/>
        <end position="269"/>
    </location>
</feature>
<keyword evidence="2" id="KW-0677">Repeat</keyword>
<proteinExistence type="predicted"/>
<comment type="caution">
    <text evidence="9">The sequence shown here is derived from an EMBL/GenBank/DDBJ whole genome shotgun (WGS) entry which is preliminary data.</text>
</comment>
<evidence type="ECO:0000313" key="10">
    <source>
        <dbReference type="Proteomes" id="UP001066276"/>
    </source>
</evidence>
<evidence type="ECO:0000313" key="9">
    <source>
        <dbReference type="EMBL" id="KAJ1200784.1"/>
    </source>
</evidence>
<feature type="region of interest" description="Disordered" evidence="7">
    <location>
        <begin position="532"/>
        <end position="556"/>
    </location>
</feature>
<keyword evidence="4" id="KW-0862">Zinc</keyword>
<dbReference type="PANTHER" id="PTHR24393:SF34">
    <property type="entry name" value="PR_SET DOMAIN 13"/>
    <property type="match status" value="1"/>
</dbReference>
<evidence type="ECO:0000256" key="7">
    <source>
        <dbReference type="SAM" id="MobiDB-lite"/>
    </source>
</evidence>
<reference evidence="9" key="1">
    <citation type="journal article" date="2022" name="bioRxiv">
        <title>Sequencing and chromosome-scale assembly of the giantPleurodeles waltlgenome.</title>
        <authorList>
            <person name="Brown T."/>
            <person name="Elewa A."/>
            <person name="Iarovenko S."/>
            <person name="Subramanian E."/>
            <person name="Araus A.J."/>
            <person name="Petzold A."/>
            <person name="Susuki M."/>
            <person name="Suzuki K.-i.T."/>
            <person name="Hayashi T."/>
            <person name="Toyoda A."/>
            <person name="Oliveira C."/>
            <person name="Osipova E."/>
            <person name="Leigh N.D."/>
            <person name="Simon A."/>
            <person name="Yun M.H."/>
        </authorList>
    </citation>
    <scope>NUCLEOTIDE SEQUENCE</scope>
    <source>
        <strain evidence="9">20211129_DDA</strain>
        <tissue evidence="9">Liver</tissue>
    </source>
</reference>
<dbReference type="PROSITE" id="PS00028">
    <property type="entry name" value="ZINC_FINGER_C2H2_1"/>
    <property type="match status" value="8"/>
</dbReference>
<name>A0AAV7VL93_PLEWA</name>
<dbReference type="FunFam" id="3.30.160.60:FF:000448">
    <property type="entry name" value="RE1-silencing transcription factor A"/>
    <property type="match status" value="2"/>
</dbReference>
<keyword evidence="5" id="KW-0539">Nucleus</keyword>
<keyword evidence="10" id="KW-1185">Reference proteome</keyword>
<evidence type="ECO:0000256" key="2">
    <source>
        <dbReference type="ARBA" id="ARBA00022737"/>
    </source>
</evidence>
<dbReference type="GO" id="GO:0000978">
    <property type="term" value="F:RNA polymerase II cis-regulatory region sequence-specific DNA binding"/>
    <property type="evidence" value="ECO:0007669"/>
    <property type="project" value="TreeGrafter"/>
</dbReference>
<dbReference type="Pfam" id="PF00096">
    <property type="entry name" value="zf-C2H2"/>
    <property type="match status" value="3"/>
</dbReference>
<dbReference type="PROSITE" id="PS50157">
    <property type="entry name" value="ZINC_FINGER_C2H2_2"/>
    <property type="match status" value="7"/>
</dbReference>
<dbReference type="GO" id="GO:0001228">
    <property type="term" value="F:DNA-binding transcription activator activity, RNA polymerase II-specific"/>
    <property type="evidence" value="ECO:0007669"/>
    <property type="project" value="TreeGrafter"/>
</dbReference>
<feature type="domain" description="C2H2-type" evidence="8">
    <location>
        <begin position="504"/>
        <end position="532"/>
    </location>
</feature>
<dbReference type="Proteomes" id="UP001066276">
    <property type="component" value="Chromosome 2_1"/>
</dbReference>
<evidence type="ECO:0000259" key="8">
    <source>
        <dbReference type="PROSITE" id="PS50157"/>
    </source>
</evidence>
<dbReference type="PANTHER" id="PTHR24393">
    <property type="entry name" value="ZINC FINGER PROTEIN"/>
    <property type="match status" value="1"/>
</dbReference>
<evidence type="ECO:0000256" key="3">
    <source>
        <dbReference type="ARBA" id="ARBA00022771"/>
    </source>
</evidence>
<keyword evidence="1" id="KW-0479">Metal-binding</keyword>
<sequence>MRNVQERIQDQARNYGRRDAGCEICAVITTENERAWESLEEEVVLLTLLNGRSEEGLTVARTSQTLHSTEEKMTELKYKYVPSITLHITEEITTTKLCSSSSEGFEEQIANLVDVFLVEMYRCKLCQFTTSIKNKIKVHVSNIHELERIHLISASPRIGPDQEENDNYSIGDEIGQENKENEVNLEKMPFLLPMYRILNNMSPESCDISLGDHSDSTQVAHTCDVNTLFEEETSNFQLDEPSSIASNPNACSADASESRKSTDDEEAQSEHLMSLGLCRTSIIKSQTLGAETKVPVPELRWETNSNRQKDGAEQSSMSVAQKDNFRLRLRADRRKHVCNRCDCELKSKESYKTHMKCHNRDQGFKCLHCNCCMSDWSLMEKHIQTHVLANETYKCLVCKKEFMIRSAWKLHKKRHQEKMNVFQCSKCSTFYKSEQIRNLHFACHSEDHFKCPHCDFMDAEWKKVYKHLCTHDINPHRCTECDQRFFRVAELKEHMAKHNNSTSFLCSLCGQTFKCRRQLNKHHMRDHPKQNVFERKRRRKTRSSSLGHQDTEETIKTRRGSKEYACSDCSRKCSSKLALQRHMGVHAGVKPFHCQHCDYKTRLKASLIQHMRVHTGEKPFRCEMCSYASIDASSLRRHRRTHSSEKPYKCHVCSYSCIQKKNLDLHVRRHHTGEVFSCQFCQYSSPDKQLLQKHVRKYHLTLEKSSSDVQSPGDS</sequence>
<dbReference type="Gene3D" id="3.30.160.60">
    <property type="entry name" value="Classic Zinc Finger"/>
    <property type="match status" value="6"/>
</dbReference>
<dbReference type="SMART" id="SM00355">
    <property type="entry name" value="ZnF_C2H2"/>
    <property type="match status" value="13"/>
</dbReference>
<evidence type="ECO:0000256" key="6">
    <source>
        <dbReference type="PROSITE-ProRule" id="PRU00042"/>
    </source>
</evidence>
<dbReference type="FunFam" id="3.30.160.60:FF:002319">
    <property type="entry name" value="Uncharacterized protein"/>
    <property type="match status" value="1"/>
</dbReference>
<evidence type="ECO:0000256" key="5">
    <source>
        <dbReference type="ARBA" id="ARBA00023242"/>
    </source>
</evidence>
<feature type="domain" description="C2H2-type" evidence="8">
    <location>
        <begin position="476"/>
        <end position="503"/>
    </location>
</feature>
<protein>
    <recommendedName>
        <fullName evidence="8">C2H2-type domain-containing protein</fullName>
    </recommendedName>
</protein>
<evidence type="ECO:0000256" key="4">
    <source>
        <dbReference type="ARBA" id="ARBA00022833"/>
    </source>
</evidence>
<dbReference type="EMBL" id="JANPWB010000003">
    <property type="protein sequence ID" value="KAJ1200784.1"/>
    <property type="molecule type" value="Genomic_DNA"/>
</dbReference>
<keyword evidence="3 6" id="KW-0863">Zinc-finger</keyword>
<feature type="domain" description="C2H2-type" evidence="8">
    <location>
        <begin position="648"/>
        <end position="676"/>
    </location>
</feature>
<feature type="domain" description="C2H2-type" evidence="8">
    <location>
        <begin position="620"/>
        <end position="647"/>
    </location>
</feature>
<feature type="domain" description="C2H2-type" evidence="8">
    <location>
        <begin position="393"/>
        <end position="420"/>
    </location>
</feature>
<feature type="region of interest" description="Disordered" evidence="7">
    <location>
        <begin position="300"/>
        <end position="319"/>
    </location>
</feature>